<dbReference type="AlphaFoldDB" id="A0A367XNH6"/>
<keyword evidence="5" id="KW-0813">Transport</keyword>
<reference evidence="11 12" key="1">
    <citation type="submission" date="2018-06" db="EMBL/GenBank/DDBJ databases">
        <title>Whole genome sequencing of Candida tropicalis (genome annotated by CSBL at Korea University).</title>
        <authorList>
            <person name="Ahn J."/>
        </authorList>
    </citation>
    <scope>NUCLEOTIDE SEQUENCE [LARGE SCALE GENOMIC DNA]</scope>
    <source>
        <strain evidence="11 12">ATCC 20962</strain>
    </source>
</reference>
<evidence type="ECO:0000256" key="1">
    <source>
        <dbReference type="ARBA" id="ARBA00004651"/>
    </source>
</evidence>
<feature type="transmembrane region" description="Helical" evidence="10">
    <location>
        <begin position="239"/>
        <end position="258"/>
    </location>
</feature>
<proteinExistence type="inferred from homology"/>
<keyword evidence="3 10" id="KW-0812">Transmembrane</keyword>
<feature type="transmembrane region" description="Helical" evidence="10">
    <location>
        <begin position="122"/>
        <end position="144"/>
    </location>
</feature>
<evidence type="ECO:0000256" key="9">
    <source>
        <dbReference type="SAM" id="MobiDB-lite"/>
    </source>
</evidence>
<feature type="region of interest" description="Disordered" evidence="9">
    <location>
        <begin position="318"/>
        <end position="343"/>
    </location>
</feature>
<feature type="transmembrane region" description="Helical" evidence="10">
    <location>
        <begin position="278"/>
        <end position="304"/>
    </location>
</feature>
<keyword evidence="5" id="KW-0445">Lipid transport</keyword>
<gene>
    <name evidence="11" type="primary">RSB1_6</name>
    <name evidence="11" type="ORF">Cantr_04207</name>
</gene>
<dbReference type="Proteomes" id="UP000253472">
    <property type="component" value="Unassembled WGS sequence"/>
</dbReference>
<evidence type="ECO:0000256" key="6">
    <source>
        <dbReference type="ARBA" id="ARBA00023136"/>
    </source>
</evidence>
<evidence type="ECO:0000313" key="12">
    <source>
        <dbReference type="Proteomes" id="UP000253472"/>
    </source>
</evidence>
<dbReference type="GO" id="GO:0005886">
    <property type="term" value="C:plasma membrane"/>
    <property type="evidence" value="ECO:0007669"/>
    <property type="project" value="UniProtKB-SubCell"/>
</dbReference>
<evidence type="ECO:0000313" key="11">
    <source>
        <dbReference type="EMBL" id="RCK55204.1"/>
    </source>
</evidence>
<feature type="compositionally biased region" description="Polar residues" evidence="9">
    <location>
        <begin position="330"/>
        <end position="343"/>
    </location>
</feature>
<name>A0A367XNH6_9ASCO</name>
<feature type="transmembrane region" description="Helical" evidence="10">
    <location>
        <begin position="156"/>
        <end position="185"/>
    </location>
</feature>
<dbReference type="GO" id="GO:0000324">
    <property type="term" value="C:fungal-type vacuole"/>
    <property type="evidence" value="ECO:0007669"/>
    <property type="project" value="TreeGrafter"/>
</dbReference>
<keyword evidence="12" id="KW-1185">Reference proteome</keyword>
<organism evidence="11 12">
    <name type="scientific">Candida viswanathii</name>
    <dbReference type="NCBI Taxonomy" id="5486"/>
    <lineage>
        <taxon>Eukaryota</taxon>
        <taxon>Fungi</taxon>
        <taxon>Dikarya</taxon>
        <taxon>Ascomycota</taxon>
        <taxon>Saccharomycotina</taxon>
        <taxon>Pichiomycetes</taxon>
        <taxon>Debaryomycetaceae</taxon>
        <taxon>Candida/Lodderomyces clade</taxon>
        <taxon>Candida</taxon>
    </lineage>
</organism>
<evidence type="ECO:0000256" key="2">
    <source>
        <dbReference type="ARBA" id="ARBA00009969"/>
    </source>
</evidence>
<protein>
    <recommendedName>
        <fullName evidence="8">Sphingoid long-chain base transporter RSB1</fullName>
    </recommendedName>
</protein>
<feature type="transmembrane region" description="Helical" evidence="10">
    <location>
        <begin position="22"/>
        <end position="41"/>
    </location>
</feature>
<keyword evidence="4 10" id="KW-1133">Transmembrane helix</keyword>
<evidence type="ECO:0000256" key="5">
    <source>
        <dbReference type="ARBA" id="ARBA00023055"/>
    </source>
</evidence>
<comment type="subcellular location">
    <subcellularLocation>
        <location evidence="1">Cell membrane</location>
        <topology evidence="1">Multi-pass membrane protein</topology>
    </subcellularLocation>
</comment>
<evidence type="ECO:0000256" key="3">
    <source>
        <dbReference type="ARBA" id="ARBA00022692"/>
    </source>
</evidence>
<dbReference type="OrthoDB" id="3358017at2759"/>
<dbReference type="EMBL" id="QLNQ01000030">
    <property type="protein sequence ID" value="RCK55204.1"/>
    <property type="molecule type" value="Genomic_DNA"/>
</dbReference>
<dbReference type="STRING" id="5486.A0A367XNH6"/>
<evidence type="ECO:0000256" key="7">
    <source>
        <dbReference type="ARBA" id="ARBA00037472"/>
    </source>
</evidence>
<dbReference type="GO" id="GO:0006869">
    <property type="term" value="P:lipid transport"/>
    <property type="evidence" value="ECO:0007669"/>
    <property type="project" value="UniProtKB-KW"/>
</dbReference>
<dbReference type="InterPro" id="IPR007568">
    <property type="entry name" value="RTA1"/>
</dbReference>
<dbReference type="Pfam" id="PF04479">
    <property type="entry name" value="RTA1"/>
    <property type="match status" value="1"/>
</dbReference>
<comment type="function">
    <text evidence="7">Catalyzes the ATP-dependent translocation of sphingoid long-chain bases (LCBs) from the cytoplasmic site toward the extracytoplasmic side of the membrane (flip-flop). Involved in the establishment of the functional lipid asymmetry of the plasma membrane. Regulates intracellular levels of LCBs, sphingolipid precursors that are growth inhibitory at increased levels.</text>
</comment>
<comment type="similarity">
    <text evidence="2">Belongs to the lipid-translocating exporter (LTE) (TC 9.A.26.1) family.</text>
</comment>
<feature type="transmembrane region" description="Helical" evidence="10">
    <location>
        <begin position="48"/>
        <end position="72"/>
    </location>
</feature>
<dbReference type="PANTHER" id="PTHR31465">
    <property type="entry name" value="PROTEIN RTA1-RELATED"/>
    <property type="match status" value="1"/>
</dbReference>
<evidence type="ECO:0000256" key="4">
    <source>
        <dbReference type="ARBA" id="ARBA00022989"/>
    </source>
</evidence>
<evidence type="ECO:0000256" key="10">
    <source>
        <dbReference type="SAM" id="Phobius"/>
    </source>
</evidence>
<evidence type="ECO:0000256" key="8">
    <source>
        <dbReference type="ARBA" id="ARBA00041117"/>
    </source>
</evidence>
<feature type="transmembrane region" description="Helical" evidence="10">
    <location>
        <begin position="84"/>
        <end position="110"/>
    </location>
</feature>
<sequence>MSMDHYITKRYNINYFGESIEYAPNIVYLTVYALIFGYYILMIIKSRYWWFNITFFIGYGMESVGFLGRVLAVGRETDLSFYTMQSFCLTVAPAFIMGGIYFIFGQLVVVHGSEFSRLPPMWYSYFFIAADVCTILIQGTGGGIASSNLTGNAGTVIMIIGVASQVAAMSIFLFFWFEFLVRVYFKYSKRETSRSPLTEKTVSNFMKLFLNLPSTRGYRKNYLDESYDSTYRNIRQNYLFGWFPLAITVAVVAIYIRCVYRVVELVQGWNGYLMVHEVYLLVLDALMITICGLVFIPFHPYWVFGKDNILKRRTVKNARKGKRNEKSNPDVGSNKETYQIQIE</sequence>
<dbReference type="PANTHER" id="PTHR31465:SF9">
    <property type="entry name" value="SPHINGOID LONG-CHAIN BASE TRANSPORTER RSB1"/>
    <property type="match status" value="1"/>
</dbReference>
<keyword evidence="6 10" id="KW-0472">Membrane</keyword>
<accession>A0A367XNH6</accession>
<comment type="caution">
    <text evidence="11">The sequence shown here is derived from an EMBL/GenBank/DDBJ whole genome shotgun (WGS) entry which is preliminary data.</text>
</comment>